<feature type="transmembrane region" description="Helical" evidence="1">
    <location>
        <begin position="6"/>
        <end position="26"/>
    </location>
</feature>
<feature type="transmembrane region" description="Helical" evidence="1">
    <location>
        <begin position="239"/>
        <end position="262"/>
    </location>
</feature>
<proteinExistence type="predicted"/>
<evidence type="ECO:0000313" key="4">
    <source>
        <dbReference type="Proteomes" id="UP001284537"/>
    </source>
</evidence>
<evidence type="ECO:0000259" key="2">
    <source>
        <dbReference type="Pfam" id="PF01578"/>
    </source>
</evidence>
<keyword evidence="1" id="KW-0812">Transmembrane</keyword>
<sequence length="265" mass="29375">MYTTPAGLFSILSYAIAATLIVKEIFGAKQHRLSMQLAWLGAGLHCAYTVLNVQNHDGFNFSFFSTASLAGLVICLLLLIASLDKPVAKLGVLIFPVAAAMLALDIHYPATPRLIVNHNWQMSTHILTSILAFSLLNIAALQAILLAVQDQQLRHRHPKRFMLALPPLQAMESLLFQMIATGLLFLTASLVTGFFFVEDLFAQHLVHKTVLSILAWIIFSALLFGRIRYGWRGQSAIQWTLIGFTSLLLAYFGSKLVLELILKKV</sequence>
<dbReference type="PANTHER" id="PTHR38034">
    <property type="entry name" value="INNER MEMBRANE PROTEIN YPJD"/>
    <property type="match status" value="1"/>
</dbReference>
<dbReference type="EMBL" id="JAXARY010000001">
    <property type="protein sequence ID" value="MDX8126177.1"/>
    <property type="molecule type" value="Genomic_DNA"/>
</dbReference>
<feature type="domain" description="Cytochrome c assembly protein" evidence="2">
    <location>
        <begin position="38"/>
        <end position="261"/>
    </location>
</feature>
<dbReference type="Pfam" id="PF01578">
    <property type="entry name" value="Cytochrom_C_asm"/>
    <property type="match status" value="1"/>
</dbReference>
<dbReference type="Proteomes" id="UP001284537">
    <property type="component" value="Unassembled WGS sequence"/>
</dbReference>
<reference evidence="3 4" key="1">
    <citation type="submission" date="2023-11" db="EMBL/GenBank/DDBJ databases">
        <authorList>
            <person name="Ouyang M.-Y."/>
        </authorList>
    </citation>
    <scope>NUCLEOTIDE SEQUENCE [LARGE SCALE GENOMIC DNA]</scope>
    <source>
        <strain evidence="3 4">OY6</strain>
    </source>
</reference>
<evidence type="ECO:0000256" key="1">
    <source>
        <dbReference type="SAM" id="Phobius"/>
    </source>
</evidence>
<name>A0ABU4UB14_9GAMM</name>
<feature type="transmembrane region" description="Helical" evidence="1">
    <location>
        <begin position="63"/>
        <end position="83"/>
    </location>
</feature>
<dbReference type="InterPro" id="IPR052372">
    <property type="entry name" value="YpjD/HemX"/>
</dbReference>
<protein>
    <submittedName>
        <fullName evidence="3">Cytochrome c biogenesis protein CcsA</fullName>
    </submittedName>
</protein>
<feature type="transmembrane region" description="Helical" evidence="1">
    <location>
        <begin position="170"/>
        <end position="197"/>
    </location>
</feature>
<feature type="transmembrane region" description="Helical" evidence="1">
    <location>
        <begin position="209"/>
        <end position="227"/>
    </location>
</feature>
<dbReference type="InterPro" id="IPR002541">
    <property type="entry name" value="Cyt_c_assembly"/>
</dbReference>
<feature type="transmembrane region" description="Helical" evidence="1">
    <location>
        <begin position="90"/>
        <end position="110"/>
    </location>
</feature>
<keyword evidence="4" id="KW-1185">Reference proteome</keyword>
<accession>A0ABU4UB14</accession>
<comment type="caution">
    <text evidence="3">The sequence shown here is derived from an EMBL/GenBank/DDBJ whole genome shotgun (WGS) entry which is preliminary data.</text>
</comment>
<dbReference type="RefSeq" id="WP_319960456.1">
    <property type="nucleotide sequence ID" value="NZ_JAXARY010000001.1"/>
</dbReference>
<feature type="transmembrane region" description="Helical" evidence="1">
    <location>
        <begin position="33"/>
        <end position="51"/>
    </location>
</feature>
<keyword evidence="1" id="KW-1133">Transmembrane helix</keyword>
<feature type="transmembrane region" description="Helical" evidence="1">
    <location>
        <begin position="130"/>
        <end position="149"/>
    </location>
</feature>
<dbReference type="PANTHER" id="PTHR38034:SF1">
    <property type="entry name" value="INNER MEMBRANE PROTEIN YPJD"/>
    <property type="match status" value="1"/>
</dbReference>
<keyword evidence="1" id="KW-0472">Membrane</keyword>
<gene>
    <name evidence="3" type="primary">ccsA</name>
    <name evidence="3" type="ORF">QLH52_02700</name>
</gene>
<evidence type="ECO:0000313" key="3">
    <source>
        <dbReference type="EMBL" id="MDX8126177.1"/>
    </source>
</evidence>
<organism evidence="3 4">
    <name type="scientific">Methylomonas defluvii</name>
    <dbReference type="NCBI Taxonomy" id="3045149"/>
    <lineage>
        <taxon>Bacteria</taxon>
        <taxon>Pseudomonadati</taxon>
        <taxon>Pseudomonadota</taxon>
        <taxon>Gammaproteobacteria</taxon>
        <taxon>Methylococcales</taxon>
        <taxon>Methylococcaceae</taxon>
        <taxon>Methylomonas</taxon>
    </lineage>
</organism>